<evidence type="ECO:0000256" key="4">
    <source>
        <dbReference type="ARBA" id="ARBA00022679"/>
    </source>
</evidence>
<dbReference type="InterPro" id="IPR003594">
    <property type="entry name" value="HATPase_dom"/>
</dbReference>
<dbReference type="PROSITE" id="PS50112">
    <property type="entry name" value="PAS"/>
    <property type="match status" value="1"/>
</dbReference>
<comment type="caution">
    <text evidence="15">The sequence shown here is derived from an EMBL/GenBank/DDBJ whole genome shotgun (WGS) entry which is preliminary data.</text>
</comment>
<evidence type="ECO:0000256" key="9">
    <source>
        <dbReference type="PROSITE-ProRule" id="PRU00169"/>
    </source>
</evidence>
<dbReference type="InterPro" id="IPR000014">
    <property type="entry name" value="PAS"/>
</dbReference>
<feature type="domain" description="Histidine kinase" evidence="11">
    <location>
        <begin position="310"/>
        <end position="531"/>
    </location>
</feature>
<keyword evidence="5" id="KW-0547">Nucleotide-binding</keyword>
<dbReference type="SMART" id="SM00387">
    <property type="entry name" value="HATPase_c"/>
    <property type="match status" value="1"/>
</dbReference>
<dbReference type="PROSITE" id="PS50109">
    <property type="entry name" value="HIS_KIN"/>
    <property type="match status" value="1"/>
</dbReference>
<evidence type="ECO:0000259" key="12">
    <source>
        <dbReference type="PROSITE" id="PS50110"/>
    </source>
</evidence>
<evidence type="ECO:0000313" key="16">
    <source>
        <dbReference type="Proteomes" id="UP000680304"/>
    </source>
</evidence>
<dbReference type="SUPFAM" id="SSF55874">
    <property type="entry name" value="ATPase domain of HSP90 chaperone/DNA topoisomerase II/histidine kinase"/>
    <property type="match status" value="1"/>
</dbReference>
<protein>
    <recommendedName>
        <fullName evidence="2">histidine kinase</fullName>
        <ecNumber evidence="2">2.7.13.3</ecNumber>
    </recommendedName>
</protein>
<accession>A0ABQ4N992</accession>
<evidence type="ECO:0000259" key="13">
    <source>
        <dbReference type="PROSITE" id="PS50112"/>
    </source>
</evidence>
<evidence type="ECO:0000259" key="11">
    <source>
        <dbReference type="PROSITE" id="PS50109"/>
    </source>
</evidence>
<dbReference type="InterPro" id="IPR035965">
    <property type="entry name" value="PAS-like_dom_sf"/>
</dbReference>
<dbReference type="InterPro" id="IPR003661">
    <property type="entry name" value="HisK_dim/P_dom"/>
</dbReference>
<dbReference type="SMART" id="SM00448">
    <property type="entry name" value="REC"/>
    <property type="match status" value="1"/>
</dbReference>
<dbReference type="SUPFAM" id="SSF55785">
    <property type="entry name" value="PYP-like sensor domain (PAS domain)"/>
    <property type="match status" value="1"/>
</dbReference>
<feature type="domain" description="Response regulatory" evidence="12">
    <location>
        <begin position="9"/>
        <end position="126"/>
    </location>
</feature>
<evidence type="ECO:0000256" key="7">
    <source>
        <dbReference type="ARBA" id="ARBA00022840"/>
    </source>
</evidence>
<dbReference type="CDD" id="cd16922">
    <property type="entry name" value="HATPase_EvgS-ArcB-TorS-like"/>
    <property type="match status" value="1"/>
</dbReference>
<dbReference type="Gene3D" id="3.40.50.2300">
    <property type="match status" value="1"/>
</dbReference>
<name>A0ABQ4N992_9BACL</name>
<dbReference type="GO" id="GO:0016301">
    <property type="term" value="F:kinase activity"/>
    <property type="evidence" value="ECO:0007669"/>
    <property type="project" value="UniProtKB-KW"/>
</dbReference>
<keyword evidence="6 15" id="KW-0418">Kinase</keyword>
<dbReference type="PANTHER" id="PTHR45339">
    <property type="entry name" value="HYBRID SIGNAL TRANSDUCTION HISTIDINE KINASE J"/>
    <property type="match status" value="1"/>
</dbReference>
<dbReference type="InterPro" id="IPR000700">
    <property type="entry name" value="PAS-assoc_C"/>
</dbReference>
<dbReference type="InterPro" id="IPR036890">
    <property type="entry name" value="HATPase_C_sf"/>
</dbReference>
<dbReference type="Gene3D" id="1.10.287.130">
    <property type="match status" value="1"/>
</dbReference>
<feature type="coiled-coil region" evidence="10">
    <location>
        <begin position="135"/>
        <end position="169"/>
    </location>
</feature>
<keyword evidence="4" id="KW-0808">Transferase</keyword>
<dbReference type="SUPFAM" id="SSF52172">
    <property type="entry name" value="CheY-like"/>
    <property type="match status" value="1"/>
</dbReference>
<dbReference type="InterPro" id="IPR001789">
    <property type="entry name" value="Sig_transdc_resp-reg_receiver"/>
</dbReference>
<keyword evidence="3 9" id="KW-0597">Phosphoprotein</keyword>
<dbReference type="InterPro" id="IPR036097">
    <property type="entry name" value="HisK_dim/P_sf"/>
</dbReference>
<dbReference type="Proteomes" id="UP000680304">
    <property type="component" value="Unassembled WGS sequence"/>
</dbReference>
<reference evidence="15 16" key="1">
    <citation type="submission" date="2021-04" db="EMBL/GenBank/DDBJ databases">
        <title>Draft genome sequence of Paenibacillus cisolokensis, LC2-13A.</title>
        <authorList>
            <person name="Uke A."/>
            <person name="Chhe C."/>
            <person name="Baramee S."/>
            <person name="Kosugi A."/>
        </authorList>
    </citation>
    <scope>NUCLEOTIDE SEQUENCE [LARGE SCALE GENOMIC DNA]</scope>
    <source>
        <strain evidence="15 16">LC2-13A</strain>
    </source>
</reference>
<evidence type="ECO:0000256" key="2">
    <source>
        <dbReference type="ARBA" id="ARBA00012438"/>
    </source>
</evidence>
<gene>
    <name evidence="15" type="ORF">PACILC2_33510</name>
</gene>
<evidence type="ECO:0000256" key="5">
    <source>
        <dbReference type="ARBA" id="ARBA00022741"/>
    </source>
</evidence>
<dbReference type="SMART" id="SM00091">
    <property type="entry name" value="PAS"/>
    <property type="match status" value="1"/>
</dbReference>
<organism evidence="15 16">
    <name type="scientific">Paenibacillus cisolokensis</name>
    <dbReference type="NCBI Taxonomy" id="1658519"/>
    <lineage>
        <taxon>Bacteria</taxon>
        <taxon>Bacillati</taxon>
        <taxon>Bacillota</taxon>
        <taxon>Bacilli</taxon>
        <taxon>Bacillales</taxon>
        <taxon>Paenibacillaceae</taxon>
        <taxon>Paenibacillus</taxon>
    </lineage>
</organism>
<dbReference type="InterPro" id="IPR005467">
    <property type="entry name" value="His_kinase_dom"/>
</dbReference>
<dbReference type="Pfam" id="PF13426">
    <property type="entry name" value="PAS_9"/>
    <property type="match status" value="1"/>
</dbReference>
<dbReference type="SMART" id="SM00388">
    <property type="entry name" value="HisKA"/>
    <property type="match status" value="1"/>
</dbReference>
<evidence type="ECO:0000256" key="8">
    <source>
        <dbReference type="ARBA" id="ARBA00023012"/>
    </source>
</evidence>
<feature type="domain" description="PAC" evidence="14">
    <location>
        <begin position="242"/>
        <end position="292"/>
    </location>
</feature>
<dbReference type="NCBIfam" id="TIGR00229">
    <property type="entry name" value="sensory_box"/>
    <property type="match status" value="1"/>
</dbReference>
<dbReference type="Gene3D" id="3.30.565.10">
    <property type="entry name" value="Histidine kinase-like ATPase, C-terminal domain"/>
    <property type="match status" value="1"/>
</dbReference>
<keyword evidence="7" id="KW-0067">ATP-binding</keyword>
<evidence type="ECO:0000313" key="15">
    <source>
        <dbReference type="EMBL" id="GIQ64783.1"/>
    </source>
</evidence>
<feature type="modified residue" description="4-aspartylphosphate" evidence="9">
    <location>
        <position position="58"/>
    </location>
</feature>
<keyword evidence="8" id="KW-0902">Two-component regulatory system</keyword>
<dbReference type="InterPro" id="IPR004358">
    <property type="entry name" value="Sig_transdc_His_kin-like_C"/>
</dbReference>
<evidence type="ECO:0000259" key="14">
    <source>
        <dbReference type="PROSITE" id="PS50113"/>
    </source>
</evidence>
<evidence type="ECO:0000256" key="1">
    <source>
        <dbReference type="ARBA" id="ARBA00000085"/>
    </source>
</evidence>
<dbReference type="InterPro" id="IPR011006">
    <property type="entry name" value="CheY-like_superfamily"/>
</dbReference>
<dbReference type="PANTHER" id="PTHR45339:SF1">
    <property type="entry name" value="HYBRID SIGNAL TRANSDUCTION HISTIDINE KINASE J"/>
    <property type="match status" value="1"/>
</dbReference>
<dbReference type="EMBL" id="BOVJ01000106">
    <property type="protein sequence ID" value="GIQ64783.1"/>
    <property type="molecule type" value="Genomic_DNA"/>
</dbReference>
<proteinExistence type="predicted"/>
<evidence type="ECO:0000256" key="3">
    <source>
        <dbReference type="ARBA" id="ARBA00022553"/>
    </source>
</evidence>
<dbReference type="CDD" id="cd00082">
    <property type="entry name" value="HisKA"/>
    <property type="match status" value="1"/>
</dbReference>
<dbReference type="CDD" id="cd00130">
    <property type="entry name" value="PAS"/>
    <property type="match status" value="1"/>
</dbReference>
<dbReference type="SUPFAM" id="SSF47384">
    <property type="entry name" value="Homodimeric domain of signal transducing histidine kinase"/>
    <property type="match status" value="1"/>
</dbReference>
<dbReference type="PROSITE" id="PS50113">
    <property type="entry name" value="PAC"/>
    <property type="match status" value="1"/>
</dbReference>
<dbReference type="PRINTS" id="PR00344">
    <property type="entry name" value="BCTRLSENSOR"/>
</dbReference>
<comment type="catalytic activity">
    <reaction evidence="1">
        <text>ATP + protein L-histidine = ADP + protein N-phospho-L-histidine.</text>
        <dbReference type="EC" id="2.7.13.3"/>
    </reaction>
</comment>
<dbReference type="Gene3D" id="3.30.450.20">
    <property type="entry name" value="PAS domain"/>
    <property type="match status" value="1"/>
</dbReference>
<dbReference type="Pfam" id="PF00072">
    <property type="entry name" value="Response_reg"/>
    <property type="match status" value="1"/>
</dbReference>
<dbReference type="PROSITE" id="PS50110">
    <property type="entry name" value="RESPONSE_REGULATORY"/>
    <property type="match status" value="1"/>
</dbReference>
<dbReference type="EC" id="2.7.13.3" evidence="2"/>
<feature type="domain" description="PAS" evidence="13">
    <location>
        <begin position="165"/>
        <end position="219"/>
    </location>
</feature>
<dbReference type="Pfam" id="PF02518">
    <property type="entry name" value="HATPase_c"/>
    <property type="match status" value="1"/>
</dbReference>
<evidence type="ECO:0000256" key="10">
    <source>
        <dbReference type="SAM" id="Coils"/>
    </source>
</evidence>
<keyword evidence="10" id="KW-0175">Coiled coil</keyword>
<sequence>MVVFDGPINILLVDDNPENLLALEAVLGDSNYRLVKCLSGEEALRCLRYDDFAVIVLDVQMPGMDGFETARLIKSHEKTKEIPIIFISAAGNDNRHQFTGYAVGAIDYMLKPFDPQILRTKIEGFVSMFVNNKKLQLQSELLHQKTKELERINKELMRTAYQLSKAEAQARIVNGTSVDTMITFDQEGRILSVNPALETMFGYTETEVLGRSVTMLLPSLMSGDLIPTNMVGGADGPSGASMPLEIRLVRKDGSVFDAEIKLGGTIVDNERIYACTVSDITQRKQSEMELVAAKEEAEIAARAKTDFLAMVSHEIRTPMNGVLGMAALLLETDLDEEQRGYAEIIKNSGDALLSVINDILDYAKIESGKMELEEVEFHLESCMNEAIDLFVAKSRKQNLELSYSMDPALPEYVVGDVTKLRQVLINLVGNAVKFTNEGSVHVLVRPVRSDGEVVELEFEVRDTGVGIPEEKRPLLFQPFSQLDSSMTRKYGGTGLGLAICKNLVELMRGRIEVRSNKPRGAVFAFTVRMKTPDGRAN</sequence>
<keyword evidence="16" id="KW-1185">Reference proteome</keyword>
<dbReference type="Pfam" id="PF00512">
    <property type="entry name" value="HisKA"/>
    <property type="match status" value="1"/>
</dbReference>
<evidence type="ECO:0000256" key="6">
    <source>
        <dbReference type="ARBA" id="ARBA00022777"/>
    </source>
</evidence>